<evidence type="ECO:0000313" key="2">
    <source>
        <dbReference type="Proteomes" id="UP000319342"/>
    </source>
</evidence>
<sequence>MDVMTGVIDHRILLNYRIDPKALRRILPAPLEPKLVDGWGIGGICQVSLSRMRPRGLPAIVGTSSHNAAHRIAVTHAGGEGVYVPRRDTGSRINQLAGGRLFPGAYRYSDFRVHVEGERYDVRVTDGEGATVVAVEAEVSRTLSGDSIFPDLESASDFFRGGGIGWSPGSDPSTLDTIELWTREWNMVPLEVRSQTSGYFGDPALFPAGSVEFDSGLLMRDIEHEWRAQEGLACVCS</sequence>
<dbReference type="Gene3D" id="2.40.400.10">
    <property type="entry name" value="Acetoacetate decarboxylase-like"/>
    <property type="match status" value="1"/>
</dbReference>
<name>A0A518CX38_9BACT</name>
<evidence type="ECO:0000313" key="1">
    <source>
        <dbReference type="EMBL" id="QDU83768.1"/>
    </source>
</evidence>
<protein>
    <submittedName>
        <fullName evidence="1">Uncharacterized protein</fullName>
    </submittedName>
</protein>
<accession>A0A518CX38</accession>
<reference evidence="1 2" key="1">
    <citation type="submission" date="2019-02" db="EMBL/GenBank/DDBJ databases">
        <title>Deep-cultivation of Planctomycetes and their phenomic and genomic characterization uncovers novel biology.</title>
        <authorList>
            <person name="Wiegand S."/>
            <person name="Jogler M."/>
            <person name="Boedeker C."/>
            <person name="Pinto D."/>
            <person name="Vollmers J."/>
            <person name="Rivas-Marin E."/>
            <person name="Kohn T."/>
            <person name="Peeters S.H."/>
            <person name="Heuer A."/>
            <person name="Rast P."/>
            <person name="Oberbeckmann S."/>
            <person name="Bunk B."/>
            <person name="Jeske O."/>
            <person name="Meyerdierks A."/>
            <person name="Storesund J.E."/>
            <person name="Kallscheuer N."/>
            <person name="Luecker S."/>
            <person name="Lage O.M."/>
            <person name="Pohl T."/>
            <person name="Merkel B.J."/>
            <person name="Hornburger P."/>
            <person name="Mueller R.-W."/>
            <person name="Bruemmer F."/>
            <person name="Labrenz M."/>
            <person name="Spormann A.M."/>
            <person name="Op den Camp H."/>
            <person name="Overmann J."/>
            <person name="Amann R."/>
            <person name="Jetten M.S.M."/>
            <person name="Mascher T."/>
            <person name="Medema M.H."/>
            <person name="Devos D.P."/>
            <person name="Kaster A.-K."/>
            <person name="Ovreas L."/>
            <person name="Rohde M."/>
            <person name="Galperin M.Y."/>
            <person name="Jogler C."/>
        </authorList>
    </citation>
    <scope>NUCLEOTIDE SEQUENCE [LARGE SCALE GENOMIC DNA]</scope>
    <source>
        <strain evidence="1 2">Pla163</strain>
    </source>
</reference>
<dbReference type="RefSeq" id="WP_145184055.1">
    <property type="nucleotide sequence ID" value="NZ_CP036290.1"/>
</dbReference>
<gene>
    <name evidence="1" type="ORF">Pla163_08690</name>
</gene>
<keyword evidence="2" id="KW-1185">Reference proteome</keyword>
<dbReference type="AlphaFoldDB" id="A0A518CX38"/>
<organism evidence="1 2">
    <name type="scientific">Rohdeia mirabilis</name>
    <dbReference type="NCBI Taxonomy" id="2528008"/>
    <lineage>
        <taxon>Bacteria</taxon>
        <taxon>Pseudomonadati</taxon>
        <taxon>Planctomycetota</taxon>
        <taxon>Planctomycetia</taxon>
        <taxon>Planctomycetia incertae sedis</taxon>
        <taxon>Rohdeia</taxon>
    </lineage>
</organism>
<dbReference type="Proteomes" id="UP000319342">
    <property type="component" value="Chromosome"/>
</dbReference>
<dbReference type="Pfam" id="PF09844">
    <property type="entry name" value="DUF2071"/>
    <property type="match status" value="1"/>
</dbReference>
<dbReference type="SUPFAM" id="SSF160104">
    <property type="entry name" value="Acetoacetate decarboxylase-like"/>
    <property type="match status" value="1"/>
</dbReference>
<proteinExistence type="predicted"/>
<dbReference type="OrthoDB" id="5492672at2"/>
<dbReference type="EMBL" id="CP036290">
    <property type="protein sequence ID" value="QDU83768.1"/>
    <property type="molecule type" value="Genomic_DNA"/>
</dbReference>
<dbReference type="InterPro" id="IPR018644">
    <property type="entry name" value="DUF2071"/>
</dbReference>
<dbReference type="InterPro" id="IPR023375">
    <property type="entry name" value="ADC_dom_sf"/>
</dbReference>